<dbReference type="CDD" id="cd05259">
    <property type="entry name" value="PCBER_SDR_a"/>
    <property type="match status" value="1"/>
</dbReference>
<dbReference type="RefSeq" id="XP_069311718.1">
    <property type="nucleotide sequence ID" value="XM_069446771.1"/>
</dbReference>
<dbReference type="GeneID" id="96081798"/>
<organism evidence="4 5">
    <name type="scientific">Alternaria dauci</name>
    <dbReference type="NCBI Taxonomy" id="48095"/>
    <lineage>
        <taxon>Eukaryota</taxon>
        <taxon>Fungi</taxon>
        <taxon>Dikarya</taxon>
        <taxon>Ascomycota</taxon>
        <taxon>Pezizomycotina</taxon>
        <taxon>Dothideomycetes</taxon>
        <taxon>Pleosporomycetidae</taxon>
        <taxon>Pleosporales</taxon>
        <taxon>Pleosporineae</taxon>
        <taxon>Pleosporaceae</taxon>
        <taxon>Alternaria</taxon>
        <taxon>Alternaria sect. Porri</taxon>
    </lineage>
</organism>
<gene>
    <name evidence="4" type="ORF">ACET3X_001476</name>
</gene>
<dbReference type="EMBL" id="JBHGVX010000001">
    <property type="protein sequence ID" value="KAL1801134.1"/>
    <property type="molecule type" value="Genomic_DNA"/>
</dbReference>
<keyword evidence="1" id="KW-0521">NADP</keyword>
<dbReference type="InterPro" id="IPR036291">
    <property type="entry name" value="NAD(P)-bd_dom_sf"/>
</dbReference>
<evidence type="ECO:0000256" key="2">
    <source>
        <dbReference type="ARBA" id="ARBA00023002"/>
    </source>
</evidence>
<name>A0ABR3UZ94_9PLEO</name>
<dbReference type="Gene3D" id="3.40.50.720">
    <property type="entry name" value="NAD(P)-binding Rossmann-like Domain"/>
    <property type="match status" value="1"/>
</dbReference>
<feature type="domain" description="NmrA-like" evidence="3">
    <location>
        <begin position="2"/>
        <end position="246"/>
    </location>
</feature>
<sequence>MKVAILGASGTTGQSIVDGLLSSTETKFDITALVRPSSLEKPDVIDLKNKGITIQAADLNASEHELGQQLQGQDVVIAAISIPATMKQISLANAAKVAGVKRFVPCFFAPVATPKGLVDLRDKKEDVFNHVKKLHLPYTIIDVGWWFQFTLPKLPSGRGDHAHSGLEIQIPGDGNVLSAFTDNRDIGKFVARIVADPRTLNQQIFMYSEMTTVTKIYDLLEKMSNEKIPRRYISGDELLEAINKFGDSRNLSDDEFLQKAVYQYWYSWGIRGENTDDHAKYLGYVDGNSLYPGIKTRSFEDYIKEILSGSSIWSANDGRFAGTHLGSLVMMER</sequence>
<dbReference type="PANTHER" id="PTHR47706">
    <property type="entry name" value="NMRA-LIKE FAMILY PROTEIN"/>
    <property type="match status" value="1"/>
</dbReference>
<proteinExistence type="predicted"/>
<keyword evidence="5" id="KW-1185">Reference proteome</keyword>
<dbReference type="Pfam" id="PF05368">
    <property type="entry name" value="NmrA"/>
    <property type="match status" value="1"/>
</dbReference>
<protein>
    <recommendedName>
        <fullName evidence="3">NmrA-like domain-containing protein</fullName>
    </recommendedName>
</protein>
<evidence type="ECO:0000256" key="1">
    <source>
        <dbReference type="ARBA" id="ARBA00022857"/>
    </source>
</evidence>
<dbReference type="SUPFAM" id="SSF51735">
    <property type="entry name" value="NAD(P)-binding Rossmann-fold domains"/>
    <property type="match status" value="1"/>
</dbReference>
<dbReference type="InterPro" id="IPR051609">
    <property type="entry name" value="NmrA/Isoflavone_reductase-like"/>
</dbReference>
<dbReference type="PANTHER" id="PTHR47706:SF6">
    <property type="entry name" value="NMRA-LIKE FAMILY PROTEIN (AFU_ORTHOLOGUE AFUA_6G00280)"/>
    <property type="match status" value="1"/>
</dbReference>
<comment type="caution">
    <text evidence="4">The sequence shown here is derived from an EMBL/GenBank/DDBJ whole genome shotgun (WGS) entry which is preliminary data.</text>
</comment>
<accession>A0ABR3UZ94</accession>
<dbReference type="Proteomes" id="UP001578633">
    <property type="component" value="Chromosome 1"/>
</dbReference>
<dbReference type="Gene3D" id="3.90.25.10">
    <property type="entry name" value="UDP-galactose 4-epimerase, domain 1"/>
    <property type="match status" value="1"/>
</dbReference>
<evidence type="ECO:0000259" key="3">
    <source>
        <dbReference type="Pfam" id="PF05368"/>
    </source>
</evidence>
<evidence type="ECO:0000313" key="4">
    <source>
        <dbReference type="EMBL" id="KAL1801134.1"/>
    </source>
</evidence>
<reference evidence="4 5" key="1">
    <citation type="submission" date="2024-09" db="EMBL/GenBank/DDBJ databases">
        <title>T2T genomes of carrot and Alternaria dauci and their utility for understanding host-pathogen interaction during carrot leaf blight disease.</title>
        <authorList>
            <person name="Liu W."/>
            <person name="Xu S."/>
            <person name="Ou C."/>
            <person name="Liu X."/>
            <person name="Zhuang F."/>
            <person name="Deng X.W."/>
        </authorList>
    </citation>
    <scope>NUCLEOTIDE SEQUENCE [LARGE SCALE GENOMIC DNA]</scope>
    <source>
        <strain evidence="4 5">A2016</strain>
    </source>
</reference>
<keyword evidence="2" id="KW-0560">Oxidoreductase</keyword>
<evidence type="ECO:0000313" key="5">
    <source>
        <dbReference type="Proteomes" id="UP001578633"/>
    </source>
</evidence>
<dbReference type="InterPro" id="IPR008030">
    <property type="entry name" value="NmrA-like"/>
</dbReference>
<dbReference type="InterPro" id="IPR045312">
    <property type="entry name" value="PCBER-like"/>
</dbReference>